<evidence type="ECO:0000313" key="1">
    <source>
        <dbReference type="EMBL" id="KAI7959125.1"/>
    </source>
</evidence>
<dbReference type="EMBL" id="CM045867">
    <property type="protein sequence ID" value="KAI7959125.1"/>
    <property type="molecule type" value="Genomic_DNA"/>
</dbReference>
<reference evidence="2" key="1">
    <citation type="journal article" date="2018" name="BMC Genomics">
        <title>Genomic insights into host adaptation between the wheat stripe rust pathogen (Puccinia striiformis f. sp. tritici) and the barley stripe rust pathogen (Puccinia striiformis f. sp. hordei).</title>
        <authorList>
            <person name="Xia C."/>
            <person name="Wang M."/>
            <person name="Yin C."/>
            <person name="Cornejo O.E."/>
            <person name="Hulbert S.H."/>
            <person name="Chen X."/>
        </authorList>
    </citation>
    <scope>NUCLEOTIDE SEQUENCE [LARGE SCALE GENOMIC DNA]</scope>
    <source>
        <strain evidence="2">93-210</strain>
    </source>
</reference>
<comment type="caution">
    <text evidence="1">The sequence shown here is derived from an EMBL/GenBank/DDBJ whole genome shotgun (WGS) entry which is preliminary data.</text>
</comment>
<keyword evidence="2" id="KW-1185">Reference proteome</keyword>
<reference evidence="1 2" key="3">
    <citation type="journal article" date="2022" name="Microbiol. Spectr.">
        <title>Folding features and dynamics of 3D genome architecture in plant fungal pathogens.</title>
        <authorList>
            <person name="Xia C."/>
        </authorList>
    </citation>
    <scope>NUCLEOTIDE SEQUENCE [LARGE SCALE GENOMIC DNA]</scope>
    <source>
        <strain evidence="1 2">93-210</strain>
    </source>
</reference>
<sequence length="134" mass="15337">MSSKLWDLSSTLLGSNYKRNFKSLKPPQEVVWDPKSQIFLLSSFWICKVLERDNRVGMSLKALIPEPQQAYTTFRPRFFPRNQEGTGRKPPRDASSAVFPNHPKPSFKMILQPPEAHEPGSQPEGDGVDHRHHT</sequence>
<gene>
    <name evidence="1" type="ORF">MJO28_002916</name>
</gene>
<accession>A0ACC0ER94</accession>
<name>A0ACC0ER94_9BASI</name>
<reference evidence="2" key="2">
    <citation type="journal article" date="2018" name="Mol. Plant Microbe Interact.">
        <title>Genome sequence resources for the wheat stripe rust pathogen (Puccinia striiformis f. sp. tritici) and the barley stripe rust pathogen (Puccinia striiformis f. sp. hordei).</title>
        <authorList>
            <person name="Xia C."/>
            <person name="Wang M."/>
            <person name="Yin C."/>
            <person name="Cornejo O.E."/>
            <person name="Hulbert S.H."/>
            <person name="Chen X."/>
        </authorList>
    </citation>
    <scope>NUCLEOTIDE SEQUENCE [LARGE SCALE GENOMIC DNA]</scope>
    <source>
        <strain evidence="2">93-210</strain>
    </source>
</reference>
<evidence type="ECO:0000313" key="2">
    <source>
        <dbReference type="Proteomes" id="UP001060170"/>
    </source>
</evidence>
<dbReference type="Proteomes" id="UP001060170">
    <property type="component" value="Chromosome 3"/>
</dbReference>
<proteinExistence type="predicted"/>
<organism evidence="1 2">
    <name type="scientific">Puccinia striiformis f. sp. tritici</name>
    <dbReference type="NCBI Taxonomy" id="168172"/>
    <lineage>
        <taxon>Eukaryota</taxon>
        <taxon>Fungi</taxon>
        <taxon>Dikarya</taxon>
        <taxon>Basidiomycota</taxon>
        <taxon>Pucciniomycotina</taxon>
        <taxon>Pucciniomycetes</taxon>
        <taxon>Pucciniales</taxon>
        <taxon>Pucciniaceae</taxon>
        <taxon>Puccinia</taxon>
    </lineage>
</organism>
<protein>
    <submittedName>
        <fullName evidence="1">Uncharacterized protein</fullName>
    </submittedName>
</protein>